<keyword evidence="6" id="KW-0998">Cell outer membrane</keyword>
<evidence type="ECO:0000256" key="7">
    <source>
        <dbReference type="SAM" id="SignalP"/>
    </source>
</evidence>
<evidence type="ECO:0000256" key="1">
    <source>
        <dbReference type="ARBA" id="ARBA00004370"/>
    </source>
</evidence>
<name>A0ABX7MBN3_9RHOO</name>
<feature type="chain" id="PRO_5045816004" evidence="7">
    <location>
        <begin position="19"/>
        <end position="580"/>
    </location>
</feature>
<gene>
    <name evidence="9" type="ORF">JY500_05920</name>
</gene>
<keyword evidence="2" id="KW-1134">Transmembrane beta strand</keyword>
<evidence type="ECO:0000313" key="10">
    <source>
        <dbReference type="Proteomes" id="UP000663570"/>
    </source>
</evidence>
<proteinExistence type="predicted"/>
<evidence type="ECO:0000313" key="9">
    <source>
        <dbReference type="EMBL" id="QSI79132.1"/>
    </source>
</evidence>
<organism evidence="9 10">
    <name type="scientific">Niveibacterium microcysteis</name>
    <dbReference type="NCBI Taxonomy" id="2811415"/>
    <lineage>
        <taxon>Bacteria</taxon>
        <taxon>Pseudomonadati</taxon>
        <taxon>Pseudomonadota</taxon>
        <taxon>Betaproteobacteria</taxon>
        <taxon>Rhodocyclales</taxon>
        <taxon>Rhodocyclaceae</taxon>
        <taxon>Niveibacterium</taxon>
    </lineage>
</organism>
<feature type="domain" description="Bacterial surface antigen (D15)" evidence="8">
    <location>
        <begin position="277"/>
        <end position="580"/>
    </location>
</feature>
<dbReference type="Proteomes" id="UP000663570">
    <property type="component" value="Chromosome"/>
</dbReference>
<keyword evidence="5" id="KW-0472">Membrane</keyword>
<reference evidence="9 10" key="1">
    <citation type="submission" date="2021-02" db="EMBL/GenBank/DDBJ databases">
        <title>Niveibacterium changnyeongensis HC41.</title>
        <authorList>
            <person name="Kang M."/>
        </authorList>
    </citation>
    <scope>NUCLEOTIDE SEQUENCE [LARGE SCALE GENOMIC DNA]</scope>
    <source>
        <strain evidence="9 10">HC41</strain>
    </source>
</reference>
<sequence>MRVAAVTVLSLYAAFANAAALKLSAPDTVRTLILKHVSAFDAKRADTTEDEEAEQISDEGDTLARVRRARKEIPGLLETEGYFSPRIEVEQEPNGRTLVRVTPGRRTTVREVEIRFAGELAADKDERQARRAALVAAWPLTKDQPFTQAAWAAAKGKLLADVSSHDFAAARIAESAVDVDPERAAARLLVVVDSGPAFRLGAIDLQGLSLYNRDLVERYNVLREGEPYDYERLVALQNALQSTPYFSGAIVEIDRDPALADATPVRIAITEAEPRRFGVGVGFSSNTGARSEVNYRDANLFGRAFELNSSVRVEEKRQSAFADVFLPQTHSGFRDAAGITWLNEDIQNLVTQRFSVGVQRMRTLQRSTVRVSLNYQREITRPEGAEEQVSTAFTLNYGADVRTVDNPADPRRGYSAGFQIGGGARALLSDQNFLRLYGRAQYFQPVAESGTLILRGEGGYTIAPSSQGIPQDFLFRTGGSQSVRGYDYQSLGVAEGSAVVGGRTLMVLSSEYVYWVSGPWGVATFVDAGDAKDTWNDMRLKLGYGVGGRWRSPAGPLGMDVAYGQEDKKFRLHFTLAIAF</sequence>
<evidence type="ECO:0000256" key="3">
    <source>
        <dbReference type="ARBA" id="ARBA00022692"/>
    </source>
</evidence>
<dbReference type="EMBL" id="CP071060">
    <property type="protein sequence ID" value="QSI79132.1"/>
    <property type="molecule type" value="Genomic_DNA"/>
</dbReference>
<comment type="subcellular location">
    <subcellularLocation>
        <location evidence="1">Membrane</location>
    </subcellularLocation>
</comment>
<dbReference type="Pfam" id="PF01103">
    <property type="entry name" value="Omp85"/>
    <property type="match status" value="1"/>
</dbReference>
<evidence type="ECO:0000256" key="6">
    <source>
        <dbReference type="ARBA" id="ARBA00023237"/>
    </source>
</evidence>
<dbReference type="PANTHER" id="PTHR12815">
    <property type="entry name" value="SORTING AND ASSEMBLY MACHINERY SAMM50 PROTEIN FAMILY MEMBER"/>
    <property type="match status" value="1"/>
</dbReference>
<keyword evidence="10" id="KW-1185">Reference proteome</keyword>
<dbReference type="Gene3D" id="3.10.20.310">
    <property type="entry name" value="membrane protein fhac"/>
    <property type="match status" value="2"/>
</dbReference>
<feature type="signal peptide" evidence="7">
    <location>
        <begin position="1"/>
        <end position="18"/>
    </location>
</feature>
<dbReference type="InterPro" id="IPR039910">
    <property type="entry name" value="D15-like"/>
</dbReference>
<dbReference type="PANTHER" id="PTHR12815:SF47">
    <property type="entry name" value="TRANSLOCATION AND ASSEMBLY MODULE SUBUNIT TAMA"/>
    <property type="match status" value="1"/>
</dbReference>
<protein>
    <submittedName>
        <fullName evidence="9">Outer membrane protein assembly factor</fullName>
    </submittedName>
</protein>
<evidence type="ECO:0000259" key="8">
    <source>
        <dbReference type="Pfam" id="PF01103"/>
    </source>
</evidence>
<dbReference type="Gene3D" id="2.40.160.50">
    <property type="entry name" value="membrane protein fhac: a member of the omp85/tpsb transporter family"/>
    <property type="match status" value="1"/>
</dbReference>
<dbReference type="InterPro" id="IPR000184">
    <property type="entry name" value="Bac_surfAg_D15"/>
</dbReference>
<evidence type="ECO:0000256" key="4">
    <source>
        <dbReference type="ARBA" id="ARBA00022729"/>
    </source>
</evidence>
<evidence type="ECO:0000256" key="2">
    <source>
        <dbReference type="ARBA" id="ARBA00022452"/>
    </source>
</evidence>
<keyword evidence="4 7" id="KW-0732">Signal</keyword>
<keyword evidence="3" id="KW-0812">Transmembrane</keyword>
<accession>A0ABX7MBN3</accession>
<evidence type="ECO:0000256" key="5">
    <source>
        <dbReference type="ARBA" id="ARBA00023136"/>
    </source>
</evidence>